<reference evidence="2" key="1">
    <citation type="submission" date="2022-11" db="UniProtKB">
        <authorList>
            <consortium name="WormBaseParasite"/>
        </authorList>
    </citation>
    <scope>IDENTIFICATION</scope>
</reference>
<proteinExistence type="predicted"/>
<organism evidence="1 2">
    <name type="scientific">Panagrolaimus sp. PS1159</name>
    <dbReference type="NCBI Taxonomy" id="55785"/>
    <lineage>
        <taxon>Eukaryota</taxon>
        <taxon>Metazoa</taxon>
        <taxon>Ecdysozoa</taxon>
        <taxon>Nematoda</taxon>
        <taxon>Chromadorea</taxon>
        <taxon>Rhabditida</taxon>
        <taxon>Tylenchina</taxon>
        <taxon>Panagrolaimomorpha</taxon>
        <taxon>Panagrolaimoidea</taxon>
        <taxon>Panagrolaimidae</taxon>
        <taxon>Panagrolaimus</taxon>
    </lineage>
</organism>
<name>A0AC35GXD7_9BILA</name>
<dbReference type="Proteomes" id="UP000887580">
    <property type="component" value="Unplaced"/>
</dbReference>
<accession>A0AC35GXD7</accession>
<evidence type="ECO:0000313" key="1">
    <source>
        <dbReference type="Proteomes" id="UP000887580"/>
    </source>
</evidence>
<protein>
    <submittedName>
        <fullName evidence="2">Uncharacterized protein</fullName>
    </submittedName>
</protein>
<evidence type="ECO:0000313" key="2">
    <source>
        <dbReference type="WBParaSite" id="PS1159_v2.g9714.t1"/>
    </source>
</evidence>
<sequence>LIVCYTNKTVIECVRKWLGDHMEERKLRRQSEDKRIHFKRSIENSYATERLFLEVHNSRSYGNSNGTHLSLKANLSRDSDDYEESVNLSGVESHHDENDNDGHVFITNINGETKLESPSKTENFV</sequence>
<dbReference type="WBParaSite" id="PS1159_v2.g9714.t1">
    <property type="protein sequence ID" value="PS1159_v2.g9714.t1"/>
    <property type="gene ID" value="PS1159_v2.g9714"/>
</dbReference>